<protein>
    <submittedName>
        <fullName evidence="1">Uncharacterized protein</fullName>
    </submittedName>
</protein>
<accession>A0AAV3F5L9</accession>
<dbReference type="AlphaFoldDB" id="A0AAV3F5L9"/>
<gene>
    <name evidence="1" type="ORF">HMPREF9715_01016</name>
</gene>
<reference evidence="1 2" key="1">
    <citation type="submission" date="2011-11" db="EMBL/GenBank/DDBJ databases">
        <title>The Genome Sequence of Myroides odoratimimus CIP 101113.</title>
        <authorList>
            <person name="Earl A."/>
            <person name="Ward D."/>
            <person name="Feldgarden M."/>
            <person name="Gevers D."/>
            <person name="Huys G."/>
            <person name="Young S.K."/>
            <person name="Zeng Q."/>
            <person name="Gargeya S."/>
            <person name="Fitzgerald M."/>
            <person name="Haas B."/>
            <person name="Abouelleil A."/>
            <person name="Alvarado L."/>
            <person name="Arachchi H.M."/>
            <person name="Berlin A."/>
            <person name="Brown A."/>
            <person name="Chapman S.B."/>
            <person name="Chen Z."/>
            <person name="Dunbar C."/>
            <person name="Freedman E."/>
            <person name="Gearin G."/>
            <person name="Goldberg J."/>
            <person name="Griggs A."/>
            <person name="Gujja S."/>
            <person name="Heiman D."/>
            <person name="Howarth C."/>
            <person name="Larson L."/>
            <person name="Lui A."/>
            <person name="MacDonald P.J.P."/>
            <person name="Montmayeur A."/>
            <person name="Murphy C."/>
            <person name="Neiman D."/>
            <person name="Pearson M."/>
            <person name="Priest M."/>
            <person name="Roberts A."/>
            <person name="Saif S."/>
            <person name="Shea T."/>
            <person name="Shenoy N."/>
            <person name="Sisk P."/>
            <person name="Stolte C."/>
            <person name="Sykes S."/>
            <person name="Wortman J."/>
            <person name="Nusbaum C."/>
            <person name="Birren B."/>
        </authorList>
    </citation>
    <scope>NUCLEOTIDE SEQUENCE [LARGE SCALE GENOMIC DNA]</scope>
    <source>
        <strain evidence="1 2">CIP 101113</strain>
    </source>
</reference>
<dbReference type="Proteomes" id="UP000004834">
    <property type="component" value="Unassembled WGS sequence"/>
</dbReference>
<sequence>MLETKEPLNHTSLEDNGFRIIDYKALLKKCQSSVVYRNTNYVSLKY</sequence>
<organism evidence="1 2">
    <name type="scientific">Myroides odoratimimus CIP 101113</name>
    <dbReference type="NCBI Taxonomy" id="883154"/>
    <lineage>
        <taxon>Bacteria</taxon>
        <taxon>Pseudomonadati</taxon>
        <taxon>Bacteroidota</taxon>
        <taxon>Flavobacteriia</taxon>
        <taxon>Flavobacteriales</taxon>
        <taxon>Flavobacteriaceae</taxon>
        <taxon>Myroides</taxon>
    </lineage>
</organism>
<proteinExistence type="predicted"/>
<evidence type="ECO:0000313" key="1">
    <source>
        <dbReference type="EMBL" id="EHO13942.1"/>
    </source>
</evidence>
<dbReference type="EMBL" id="AGEE01000008">
    <property type="protein sequence ID" value="EHO13942.1"/>
    <property type="molecule type" value="Genomic_DNA"/>
</dbReference>
<evidence type="ECO:0000313" key="2">
    <source>
        <dbReference type="Proteomes" id="UP000004834"/>
    </source>
</evidence>
<name>A0AAV3F5L9_9FLAO</name>
<comment type="caution">
    <text evidence="1">The sequence shown here is derived from an EMBL/GenBank/DDBJ whole genome shotgun (WGS) entry which is preliminary data.</text>
</comment>